<dbReference type="Proteomes" id="UP001233999">
    <property type="component" value="Unassembled WGS sequence"/>
</dbReference>
<dbReference type="InterPro" id="IPR009091">
    <property type="entry name" value="RCC1/BLIP-II"/>
</dbReference>
<dbReference type="Pfam" id="PF12796">
    <property type="entry name" value="Ank_2"/>
    <property type="match status" value="1"/>
</dbReference>
<comment type="caution">
    <text evidence="6">The sequence shown here is derived from an EMBL/GenBank/DDBJ whole genome shotgun (WGS) entry which is preliminary data.</text>
</comment>
<proteinExistence type="predicted"/>
<dbReference type="PROSITE" id="PS50297">
    <property type="entry name" value="ANK_REP_REGION"/>
    <property type="match status" value="2"/>
</dbReference>
<evidence type="ECO:0000256" key="3">
    <source>
        <dbReference type="PROSITE-ProRule" id="PRU00235"/>
    </source>
</evidence>
<organism evidence="6 7">
    <name type="scientific">Diploptera punctata</name>
    <name type="common">Pacific beetle cockroach</name>
    <dbReference type="NCBI Taxonomy" id="6984"/>
    <lineage>
        <taxon>Eukaryota</taxon>
        <taxon>Metazoa</taxon>
        <taxon>Ecdysozoa</taxon>
        <taxon>Arthropoda</taxon>
        <taxon>Hexapoda</taxon>
        <taxon>Insecta</taxon>
        <taxon>Pterygota</taxon>
        <taxon>Neoptera</taxon>
        <taxon>Polyneoptera</taxon>
        <taxon>Dictyoptera</taxon>
        <taxon>Blattodea</taxon>
        <taxon>Blaberoidea</taxon>
        <taxon>Blaberidae</taxon>
        <taxon>Diplopterinae</taxon>
        <taxon>Diploptera</taxon>
    </lineage>
</organism>
<feature type="compositionally biased region" description="Polar residues" evidence="4">
    <location>
        <begin position="1169"/>
        <end position="1180"/>
    </location>
</feature>
<dbReference type="Pfam" id="PF00651">
    <property type="entry name" value="BTB"/>
    <property type="match status" value="2"/>
</dbReference>
<feature type="domain" description="BTB" evidence="5">
    <location>
        <begin position="757"/>
        <end position="827"/>
    </location>
</feature>
<dbReference type="SMART" id="SM00248">
    <property type="entry name" value="ANK"/>
    <property type="match status" value="2"/>
</dbReference>
<dbReference type="InterPro" id="IPR000210">
    <property type="entry name" value="BTB/POZ_dom"/>
</dbReference>
<dbReference type="Pfam" id="PF13540">
    <property type="entry name" value="RCC1_2"/>
    <property type="match status" value="1"/>
</dbReference>
<dbReference type="Gene3D" id="1.25.40.20">
    <property type="entry name" value="Ankyrin repeat-containing domain"/>
    <property type="match status" value="1"/>
</dbReference>
<dbReference type="InterPro" id="IPR000408">
    <property type="entry name" value="Reg_chr_condens"/>
</dbReference>
<evidence type="ECO:0000256" key="1">
    <source>
        <dbReference type="ARBA" id="ARBA00022737"/>
    </source>
</evidence>
<gene>
    <name evidence="6" type="ORF">L9F63_024751</name>
</gene>
<dbReference type="InterPro" id="IPR011333">
    <property type="entry name" value="SKP1/BTB/POZ_sf"/>
</dbReference>
<feature type="region of interest" description="Disordered" evidence="4">
    <location>
        <begin position="977"/>
        <end position="1018"/>
    </location>
</feature>
<accession>A0AAD7ZFT6</accession>
<dbReference type="PROSITE" id="PS50088">
    <property type="entry name" value="ANK_REPEAT"/>
    <property type="match status" value="2"/>
</dbReference>
<dbReference type="EMBL" id="JASPKZ010008656">
    <property type="protein sequence ID" value="KAJ9579143.1"/>
    <property type="molecule type" value="Genomic_DNA"/>
</dbReference>
<feature type="compositionally biased region" description="Polar residues" evidence="4">
    <location>
        <begin position="1103"/>
        <end position="1121"/>
    </location>
</feature>
<reference evidence="6" key="2">
    <citation type="submission" date="2023-05" db="EMBL/GenBank/DDBJ databases">
        <authorList>
            <person name="Fouks B."/>
        </authorList>
    </citation>
    <scope>NUCLEOTIDE SEQUENCE</scope>
    <source>
        <strain evidence="6">Stay&amp;Tobe</strain>
        <tissue evidence="6">Testes</tissue>
    </source>
</reference>
<dbReference type="SUPFAM" id="SSF50985">
    <property type="entry name" value="RCC1/BLIP-II"/>
    <property type="match status" value="1"/>
</dbReference>
<feature type="region of interest" description="Disordered" evidence="4">
    <location>
        <begin position="1097"/>
        <end position="1185"/>
    </location>
</feature>
<keyword evidence="2" id="KW-0040">ANK repeat</keyword>
<feature type="repeat" description="RCC1" evidence="3">
    <location>
        <begin position="145"/>
        <end position="198"/>
    </location>
</feature>
<dbReference type="InterPro" id="IPR051625">
    <property type="entry name" value="Signaling_Regulatory_Domain"/>
</dbReference>
<keyword evidence="1" id="KW-0677">Repeat</keyword>
<evidence type="ECO:0000313" key="6">
    <source>
        <dbReference type="EMBL" id="KAJ9579143.1"/>
    </source>
</evidence>
<feature type="domain" description="BTB" evidence="5">
    <location>
        <begin position="570"/>
        <end position="636"/>
    </location>
</feature>
<dbReference type="PROSITE" id="PS50097">
    <property type="entry name" value="BTB"/>
    <property type="match status" value="2"/>
</dbReference>
<evidence type="ECO:0000256" key="4">
    <source>
        <dbReference type="SAM" id="MobiDB-lite"/>
    </source>
</evidence>
<feature type="repeat" description="ANK" evidence="2">
    <location>
        <begin position="53"/>
        <end position="76"/>
    </location>
</feature>
<feature type="repeat" description="ANK" evidence="2">
    <location>
        <begin position="88"/>
        <end position="120"/>
    </location>
</feature>
<name>A0AAD7ZFT6_DIPPU</name>
<dbReference type="PANTHER" id="PTHR22872:SF2">
    <property type="entry name" value="INHIBITOR OF BRUTON TYROSINE KINASE"/>
    <property type="match status" value="1"/>
</dbReference>
<dbReference type="SUPFAM" id="SSF48403">
    <property type="entry name" value="Ankyrin repeat"/>
    <property type="match status" value="1"/>
</dbReference>
<feature type="repeat" description="RCC1" evidence="3">
    <location>
        <begin position="260"/>
        <end position="316"/>
    </location>
</feature>
<feature type="compositionally biased region" description="Basic and acidic residues" evidence="4">
    <location>
        <begin position="1136"/>
        <end position="1152"/>
    </location>
</feature>
<evidence type="ECO:0000256" key="2">
    <source>
        <dbReference type="PROSITE-ProRule" id="PRU00023"/>
    </source>
</evidence>
<keyword evidence="7" id="KW-1185">Reference proteome</keyword>
<dbReference type="Gene3D" id="2.130.10.30">
    <property type="entry name" value="Regulator of chromosome condensation 1/beta-lactamase-inhibitor protein II"/>
    <property type="match status" value="1"/>
</dbReference>
<feature type="repeat" description="RCC1" evidence="3">
    <location>
        <begin position="199"/>
        <end position="259"/>
    </location>
</feature>
<dbReference type="PANTHER" id="PTHR22872">
    <property type="entry name" value="BTK-BINDING PROTEIN-RELATED"/>
    <property type="match status" value="1"/>
</dbReference>
<dbReference type="CDD" id="cd18500">
    <property type="entry name" value="BACK_IBtk"/>
    <property type="match status" value="1"/>
</dbReference>
<dbReference type="InterPro" id="IPR036770">
    <property type="entry name" value="Ankyrin_rpt-contain_sf"/>
</dbReference>
<dbReference type="Pfam" id="PF00415">
    <property type="entry name" value="RCC1"/>
    <property type="match status" value="1"/>
</dbReference>
<dbReference type="SMART" id="SM00225">
    <property type="entry name" value="BTB"/>
    <property type="match status" value="2"/>
</dbReference>
<dbReference type="PROSITE" id="PS50012">
    <property type="entry name" value="RCC1_3"/>
    <property type="match status" value="3"/>
</dbReference>
<dbReference type="SUPFAM" id="SSF54695">
    <property type="entry name" value="POZ domain"/>
    <property type="match status" value="2"/>
</dbReference>
<protein>
    <recommendedName>
        <fullName evidence="5">BTB domain-containing protein</fullName>
    </recommendedName>
</protein>
<feature type="compositionally biased region" description="Polar residues" evidence="4">
    <location>
        <begin position="986"/>
        <end position="1014"/>
    </location>
</feature>
<evidence type="ECO:0000259" key="5">
    <source>
        <dbReference type="PROSITE" id="PS50097"/>
    </source>
</evidence>
<feature type="region of interest" description="Disordered" evidence="4">
    <location>
        <begin position="1211"/>
        <end position="1260"/>
    </location>
</feature>
<reference evidence="6" key="1">
    <citation type="journal article" date="2023" name="IScience">
        <title>Live-bearing cockroach genome reveals convergent evolutionary mechanisms linked to viviparity in insects and beyond.</title>
        <authorList>
            <person name="Fouks B."/>
            <person name="Harrison M.C."/>
            <person name="Mikhailova A.A."/>
            <person name="Marchal E."/>
            <person name="English S."/>
            <person name="Carruthers M."/>
            <person name="Jennings E.C."/>
            <person name="Chiamaka E.L."/>
            <person name="Frigard R.A."/>
            <person name="Pippel M."/>
            <person name="Attardo G.M."/>
            <person name="Benoit J.B."/>
            <person name="Bornberg-Bauer E."/>
            <person name="Tobe S.S."/>
        </authorList>
    </citation>
    <scope>NUCLEOTIDE SEQUENCE</scope>
    <source>
        <strain evidence="6">Stay&amp;Tobe</strain>
    </source>
</reference>
<feature type="compositionally biased region" description="Basic and acidic residues" evidence="4">
    <location>
        <begin position="1248"/>
        <end position="1259"/>
    </location>
</feature>
<evidence type="ECO:0000313" key="7">
    <source>
        <dbReference type="Proteomes" id="UP001233999"/>
    </source>
</evidence>
<dbReference type="InterPro" id="IPR002110">
    <property type="entry name" value="Ankyrin_rpt"/>
</dbReference>
<sequence length="1336" mass="148728">MNATEHECVVGRCTSVQHGRQLAAAATTRVSEAHLAAYMRWLCGTCGRVTDSSGRTALHLAASCGHRAVVRWLIRRADAGIDIRDVESGYTALHRSIFYGQIHVATDLIKLGANITVRDKDGLTPIDHAMKDRPAILEYDGLSLCEVYVWGTNNNYSLGTGNEQSRSQPELLDMFRKQNISIKQVAMHKFHSVFVSHDGRVFSCGHGQGGRLGLGTEGAALTPCNVRIQNSGSHSPDASALACSMACVGRDHTVLLMENGSVWSCGLNTYHQLGHSPPPPKLLVPRQLAPRCIHAAGDSVVGICATRFHTVIWGQKAVLTFGLHAGQLGHLKGPNPTIIYPKQVSSLTHKPGPIVQVAASDGATVVAVERSITAGGKSSAPGADIYVLHKFKCQKIATRHVGVLQLAVVGGHLDTAMLERDQQNSAGSREEEQQLRVLMLDNKGHLFLWEDNVTKDFIRCGFSLNRSLMVTGITAQTRGQLLLVTRDGEAFEGELKEQRSSVEFTTVKVKRLPHIHRAVAVTSDPKGRNFAVVQTHPIAFLLEVPQMETSDMKKHMLNLLEEASEGDLIHDVVFQVGTIRFLAHRYIIASRCEMLAKRIEDCDKGGIPTVEIKDMRPDIFKQVLQFIYTNHCTFLQIGECPIKVVESDEKANNVCPEDNSVEKILGTRDPSSVSAFEVYSKKNYSNNNKTNNKQKSTTNIHPIRMMQEAAKKFGLSVLITELEKIRYENGRITLKQDCHFSNLKPPVLKRQDHQHLYDTRIRNEEGKELQAHKCILVARLEYFHSMLSGSWVETSGKKESVLSLPVPFNVLEVLIDFLYTDTAPSIQEWEELEFVSNILVVADQLFVTRLKDAAQVALANMLTLRNVGQVLQLSGTYNADQLKQCCFQYISLNLSAVLEARILELVSKNLLQDLTKYYCDFIPAMRYRIVTPYSYAPSQQLMEAVNDAHPILPWDTDDDTRIIDEDFALLKKNLKTTKKKPRARKSSTGENGANSKTLQSTSRARNESVGSNISWGDDIVEDHQDLDMDELIEKPANQSEEDITLMLSENPTSPKEELSWVKIVNNNDKQQRIVQARLKAVSLAREIPIKPTPESFTKLVPLSRQQQGRSVDDTPPNSLPLTSDFPELQGTSPPFHNDHSKMPAHKHSENKKITKLSQKQRKKLLAEQQVGSPPEQSSYKPAQPAWGNMTRTEAAAQQHSFSLLDIMKQEMQQMKGPQSPPSTLIKGPQSPPSHLSTSPGFNPWQKVAENDNKSRKEATGDSLVVSFSDIVADEKKQRENWSRMRAKPLQLTQLEDQAIEDLLVFYNAAGATDEHITVKRVITGTLAPPTWITSHH</sequence>
<dbReference type="Gene3D" id="3.30.710.10">
    <property type="entry name" value="Potassium Channel Kv1.1, Chain A"/>
    <property type="match status" value="2"/>
</dbReference>